<evidence type="ECO:0000313" key="5">
    <source>
        <dbReference type="Proteomes" id="UP000319771"/>
    </source>
</evidence>
<dbReference type="Pfam" id="PF04986">
    <property type="entry name" value="Y2_Tnp"/>
    <property type="match status" value="1"/>
</dbReference>
<evidence type="ECO:0000313" key="4">
    <source>
        <dbReference type="EMBL" id="TMQ69538.1"/>
    </source>
</evidence>
<accession>A0A538U102</accession>
<feature type="compositionally biased region" description="Low complexity" evidence="1">
    <location>
        <begin position="545"/>
        <end position="567"/>
    </location>
</feature>
<dbReference type="Pfam" id="PF14319">
    <property type="entry name" value="Zn_Tnp_IS91"/>
    <property type="match status" value="1"/>
</dbReference>
<protein>
    <submittedName>
        <fullName evidence="4">Transposase</fullName>
    </submittedName>
</protein>
<evidence type="ECO:0000259" key="3">
    <source>
        <dbReference type="Pfam" id="PF14319"/>
    </source>
</evidence>
<dbReference type="EMBL" id="VBPB01000300">
    <property type="protein sequence ID" value="TMQ69538.1"/>
    <property type="molecule type" value="Genomic_DNA"/>
</dbReference>
<feature type="compositionally biased region" description="Low complexity" evidence="1">
    <location>
        <begin position="522"/>
        <end position="535"/>
    </location>
</feature>
<evidence type="ECO:0000259" key="2">
    <source>
        <dbReference type="Pfam" id="PF04986"/>
    </source>
</evidence>
<reference evidence="4 5" key="1">
    <citation type="journal article" date="2019" name="Nat. Microbiol.">
        <title>Mediterranean grassland soil C-N compound turnover is dependent on rainfall and depth, and is mediated by genomically divergent microorganisms.</title>
        <authorList>
            <person name="Diamond S."/>
            <person name="Andeer P.F."/>
            <person name="Li Z."/>
            <person name="Crits-Christoph A."/>
            <person name="Burstein D."/>
            <person name="Anantharaman K."/>
            <person name="Lane K.R."/>
            <person name="Thomas B.C."/>
            <person name="Pan C."/>
            <person name="Northen T.R."/>
            <person name="Banfield J.F."/>
        </authorList>
    </citation>
    <scope>NUCLEOTIDE SEQUENCE [LARGE SCALE GENOMIC DNA]</scope>
    <source>
        <strain evidence="4">WS_11</strain>
    </source>
</reference>
<feature type="region of interest" description="Disordered" evidence="1">
    <location>
        <begin position="1"/>
        <end position="90"/>
    </location>
</feature>
<feature type="domain" description="Transposase IS801/IS1294" evidence="2">
    <location>
        <begin position="237"/>
        <end position="456"/>
    </location>
</feature>
<dbReference type="AlphaFoldDB" id="A0A538U102"/>
<feature type="compositionally biased region" description="Basic residues" evidence="1">
    <location>
        <begin position="595"/>
        <end position="610"/>
    </location>
</feature>
<evidence type="ECO:0000256" key="1">
    <source>
        <dbReference type="SAM" id="MobiDB-lite"/>
    </source>
</evidence>
<proteinExistence type="predicted"/>
<dbReference type="GO" id="GO:0006313">
    <property type="term" value="P:DNA transposition"/>
    <property type="evidence" value="ECO:0007669"/>
    <property type="project" value="InterPro"/>
</dbReference>
<dbReference type="InterPro" id="IPR026889">
    <property type="entry name" value="Zn_Tnp"/>
</dbReference>
<feature type="compositionally biased region" description="Polar residues" evidence="1">
    <location>
        <begin position="31"/>
        <end position="49"/>
    </location>
</feature>
<name>A0A538U102_UNCEI</name>
<feature type="compositionally biased region" description="Basic residues" evidence="1">
    <location>
        <begin position="1"/>
        <end position="13"/>
    </location>
</feature>
<feature type="compositionally biased region" description="Basic and acidic residues" evidence="1">
    <location>
        <begin position="656"/>
        <end position="666"/>
    </location>
</feature>
<dbReference type="GO" id="GO:0003677">
    <property type="term" value="F:DNA binding"/>
    <property type="evidence" value="ECO:0007669"/>
    <property type="project" value="InterPro"/>
</dbReference>
<feature type="region of interest" description="Disordered" evidence="1">
    <location>
        <begin position="507"/>
        <end position="666"/>
    </location>
</feature>
<feature type="region of interest" description="Disordered" evidence="1">
    <location>
        <begin position="340"/>
        <end position="365"/>
    </location>
</feature>
<dbReference type="Proteomes" id="UP000319771">
    <property type="component" value="Unassembled WGS sequence"/>
</dbReference>
<organism evidence="4 5">
    <name type="scientific">Eiseniibacteriota bacterium</name>
    <dbReference type="NCBI Taxonomy" id="2212470"/>
    <lineage>
        <taxon>Bacteria</taxon>
        <taxon>Candidatus Eiseniibacteriota</taxon>
    </lineage>
</organism>
<comment type="caution">
    <text evidence="4">The sequence shown here is derived from an EMBL/GenBank/DDBJ whole genome shotgun (WGS) entry which is preliminary data.</text>
</comment>
<feature type="domain" description="Transposase zinc-binding" evidence="3">
    <location>
        <begin position="112"/>
        <end position="191"/>
    </location>
</feature>
<sequence>MRSHVRPRRRPRQRTAGLARPRTSGHEKLWRSSTACESTARASHRSGCTMSEADASHAHAIQPTRFDRSGSAPRSIGEESGPSYAPRSPEQPLLHRVVREQLEPFLARARARERPAPHFVEQELWAFLRCGILAHLRLHCDDCGHDRLVPFSCKRRGFCPSCGGRRMADTAAHLVDRVFPAVPVRQWVLTLPYPLRYRCAYDAKLTTEVLRAFLRALFAELRRRVRRHWRVRAEQCGAVTFLQRFGSALNLNLPFHTLALDGAYPYVDGHGETPRFFVLPPPRGDEDARVLTGTARRLHRLLESRGDEDDDPLARDEPLLALLAAASLHTRIVEGPQRGEPWLRAGDRVDPVEPSEDPDASPRVPEYRGMCLHAAVAVPARDRRRLERLCRYAARPPLANDRLEEHPDGRLTVRLKTCWRDGTTHVLMERSELIDRLVPLIPPPRAHPVRYHGILAPCASLRSRVVPAGEVGRALCLPAARAWRRRARAVLAPQRITCREDRSAIRLARIGRPTRRPDDSGGPRCSSASSRSMRCVVPAVDRRCGSLPRSRTPRSPGGSSRASGFPHGHPRSHPRRRGMLHSRSTPRWESPGMSTRRRRTRIRNPARPSRHPVSASSTSPRQTCMRRAVTARSGRDRLPSEPSAAARSTGSGQLEIARRARESSLI</sequence>
<feature type="compositionally biased region" description="Basic residues" evidence="1">
    <location>
        <begin position="568"/>
        <end position="580"/>
    </location>
</feature>
<dbReference type="InterPro" id="IPR007069">
    <property type="entry name" value="Transposase_32"/>
</dbReference>
<dbReference type="GO" id="GO:0004803">
    <property type="term" value="F:transposase activity"/>
    <property type="evidence" value="ECO:0007669"/>
    <property type="project" value="InterPro"/>
</dbReference>
<gene>
    <name evidence="4" type="ORF">E6K81_14725</name>
</gene>